<keyword evidence="4" id="KW-1185">Reference proteome</keyword>
<feature type="region of interest" description="Disordered" evidence="1">
    <location>
        <begin position="28"/>
        <end position="58"/>
    </location>
</feature>
<accession>A0ABT0X5L1</accession>
<dbReference type="Proteomes" id="UP001167160">
    <property type="component" value="Unassembled WGS sequence"/>
</dbReference>
<feature type="signal peptide" evidence="2">
    <location>
        <begin position="1"/>
        <end position="26"/>
    </location>
</feature>
<proteinExistence type="predicted"/>
<reference evidence="3" key="1">
    <citation type="journal article" date="2023" name="Int. J. Syst. Evol. Microbiol.">
        <title>Streptomyces meridianus sp. nov. isolated from brackish water of the Tagus estuary in Alcochete, Portugal.</title>
        <authorList>
            <person name="Santos J.D.N."/>
            <person name="Klimek D."/>
            <person name="Calusinska M."/>
            <person name="Lobo Da Cunha A."/>
            <person name="Catita J."/>
            <person name="Goncalves H."/>
            <person name="Gonzalez I."/>
            <person name="Reyes F."/>
            <person name="Lage O.M."/>
        </authorList>
    </citation>
    <scope>NUCLEOTIDE SEQUENCE</scope>
    <source>
        <strain evidence="3">MTZ3.1</strain>
    </source>
</reference>
<dbReference type="RefSeq" id="WP_251413222.1">
    <property type="nucleotide sequence ID" value="NZ_JAMQGM010000022.1"/>
</dbReference>
<evidence type="ECO:0000313" key="3">
    <source>
        <dbReference type="EMBL" id="MCM2577827.1"/>
    </source>
</evidence>
<protein>
    <recommendedName>
        <fullName evidence="5">Secreted protein</fullName>
    </recommendedName>
</protein>
<feature type="chain" id="PRO_5045248346" description="Secreted protein" evidence="2">
    <location>
        <begin position="27"/>
        <end position="139"/>
    </location>
</feature>
<evidence type="ECO:0000313" key="4">
    <source>
        <dbReference type="Proteomes" id="UP001167160"/>
    </source>
</evidence>
<name>A0ABT0X5L1_9ACTN</name>
<evidence type="ECO:0000256" key="2">
    <source>
        <dbReference type="SAM" id="SignalP"/>
    </source>
</evidence>
<dbReference type="EMBL" id="JAMQGM010000022">
    <property type="protein sequence ID" value="MCM2577827.1"/>
    <property type="molecule type" value="Genomic_DNA"/>
</dbReference>
<evidence type="ECO:0008006" key="5">
    <source>
        <dbReference type="Google" id="ProtNLM"/>
    </source>
</evidence>
<comment type="caution">
    <text evidence="3">The sequence shown here is derived from an EMBL/GenBank/DDBJ whole genome shotgun (WGS) entry which is preliminary data.</text>
</comment>
<evidence type="ECO:0000256" key="1">
    <source>
        <dbReference type="SAM" id="MobiDB-lite"/>
    </source>
</evidence>
<sequence>MSRFRTAAVSAAVLASLLTAAGIATAAGDDATSSDEARKTAAASSRDGSRSLCKHAPRMDKRIARAVKRLNAGPARRGSVDRLEKRLERAKAAGHDEVANYLENRLKFRRTLVPTLEQRRKDLTKVEQWCRTERGGKEG</sequence>
<gene>
    <name evidence="3" type="ORF">M1E25_10750</name>
</gene>
<keyword evidence="2" id="KW-0732">Signal</keyword>
<organism evidence="3 4">
    <name type="scientific">Streptomyces meridianus</name>
    <dbReference type="NCBI Taxonomy" id="2938945"/>
    <lineage>
        <taxon>Bacteria</taxon>
        <taxon>Bacillati</taxon>
        <taxon>Actinomycetota</taxon>
        <taxon>Actinomycetes</taxon>
        <taxon>Kitasatosporales</taxon>
        <taxon>Streptomycetaceae</taxon>
        <taxon>Streptomyces</taxon>
    </lineage>
</organism>